<protein>
    <submittedName>
        <fullName evidence="5">Glycosyltransferase</fullName>
        <ecNumber evidence="5">2.4.-.-</ecNumber>
    </submittedName>
</protein>
<evidence type="ECO:0000313" key="6">
    <source>
        <dbReference type="Proteomes" id="UP001597469"/>
    </source>
</evidence>
<proteinExistence type="inferred from homology"/>
<evidence type="ECO:0000256" key="2">
    <source>
        <dbReference type="ARBA" id="ARBA00022676"/>
    </source>
</evidence>
<dbReference type="Gene3D" id="3.90.550.10">
    <property type="entry name" value="Spore Coat Polysaccharide Biosynthesis Protein SpsA, Chain A"/>
    <property type="match status" value="1"/>
</dbReference>
<sequence>MPDQIKNIIADQSSLTSSALKQSSASAQNVDFVSKILFLIVLYKTDLNESPAFQSLKKTVRPFLSQGYVDVLICDNSPSLEIDDFGQIDNEEFNLYYLHDPANPGISLSYNRGAEIASLKGKEWMLVLDQDTTMQTDSLQKYVDALKNYPNFPVYAPMLYSNNLLLSPCKYIMNRGTHLAKIEPGVHFLKARNVLNSGLLISIDAYQNVGGYDENVWLYFSDFVFFDRLKVLYKKFVVVDCLIEHQLSSSDYTNAKFALNRFTYYCQGAKAASLSNGELKSYLGYTIMVGLRSILMSYRFKSISFFKVFIKAFSLGKNEN</sequence>
<dbReference type="PANTHER" id="PTHR43179:SF12">
    <property type="entry name" value="GALACTOFURANOSYLTRANSFERASE GLFT2"/>
    <property type="match status" value="1"/>
</dbReference>
<keyword evidence="2 5" id="KW-0328">Glycosyltransferase</keyword>
<dbReference type="EMBL" id="JBHULN010000006">
    <property type="protein sequence ID" value="MFD2571261.1"/>
    <property type="molecule type" value="Genomic_DNA"/>
</dbReference>
<dbReference type="GO" id="GO:0016757">
    <property type="term" value="F:glycosyltransferase activity"/>
    <property type="evidence" value="ECO:0007669"/>
    <property type="project" value="UniProtKB-KW"/>
</dbReference>
<dbReference type="EC" id="2.4.-.-" evidence="5"/>
<dbReference type="Pfam" id="PF00535">
    <property type="entry name" value="Glycos_transf_2"/>
    <property type="match status" value="1"/>
</dbReference>
<keyword evidence="6" id="KW-1185">Reference proteome</keyword>
<dbReference type="PANTHER" id="PTHR43179">
    <property type="entry name" value="RHAMNOSYLTRANSFERASE WBBL"/>
    <property type="match status" value="1"/>
</dbReference>
<evidence type="ECO:0000256" key="3">
    <source>
        <dbReference type="ARBA" id="ARBA00022679"/>
    </source>
</evidence>
<feature type="domain" description="Glycosyltransferase 2-like" evidence="4">
    <location>
        <begin position="54"/>
        <end position="157"/>
    </location>
</feature>
<evidence type="ECO:0000259" key="4">
    <source>
        <dbReference type="Pfam" id="PF00535"/>
    </source>
</evidence>
<comment type="caution">
    <text evidence="5">The sequence shown here is derived from an EMBL/GenBank/DDBJ whole genome shotgun (WGS) entry which is preliminary data.</text>
</comment>
<evidence type="ECO:0000256" key="1">
    <source>
        <dbReference type="ARBA" id="ARBA00006739"/>
    </source>
</evidence>
<name>A0ABW5M3Z9_9BACT</name>
<dbReference type="InterPro" id="IPR001173">
    <property type="entry name" value="Glyco_trans_2-like"/>
</dbReference>
<reference evidence="6" key="1">
    <citation type="journal article" date="2019" name="Int. J. Syst. Evol. Microbiol.">
        <title>The Global Catalogue of Microorganisms (GCM) 10K type strain sequencing project: providing services to taxonomists for standard genome sequencing and annotation.</title>
        <authorList>
            <consortium name="The Broad Institute Genomics Platform"/>
            <consortium name="The Broad Institute Genome Sequencing Center for Infectious Disease"/>
            <person name="Wu L."/>
            <person name="Ma J."/>
        </authorList>
    </citation>
    <scope>NUCLEOTIDE SEQUENCE [LARGE SCALE GENOMIC DNA]</scope>
    <source>
        <strain evidence="6">KCTC 42805</strain>
    </source>
</reference>
<dbReference type="Proteomes" id="UP001597469">
    <property type="component" value="Unassembled WGS sequence"/>
</dbReference>
<organism evidence="5 6">
    <name type="scientific">Spirosoma soli</name>
    <dbReference type="NCBI Taxonomy" id="1770529"/>
    <lineage>
        <taxon>Bacteria</taxon>
        <taxon>Pseudomonadati</taxon>
        <taxon>Bacteroidota</taxon>
        <taxon>Cytophagia</taxon>
        <taxon>Cytophagales</taxon>
        <taxon>Cytophagaceae</taxon>
        <taxon>Spirosoma</taxon>
    </lineage>
</organism>
<dbReference type="InterPro" id="IPR029044">
    <property type="entry name" value="Nucleotide-diphossugar_trans"/>
</dbReference>
<evidence type="ECO:0000313" key="5">
    <source>
        <dbReference type="EMBL" id="MFD2571261.1"/>
    </source>
</evidence>
<dbReference type="SUPFAM" id="SSF53448">
    <property type="entry name" value="Nucleotide-diphospho-sugar transferases"/>
    <property type="match status" value="1"/>
</dbReference>
<comment type="similarity">
    <text evidence="1">Belongs to the glycosyltransferase 2 family.</text>
</comment>
<keyword evidence="3 5" id="KW-0808">Transferase</keyword>
<accession>A0ABW5M3Z9</accession>
<gene>
    <name evidence="5" type="ORF">ACFSUS_11500</name>
</gene>
<dbReference type="RefSeq" id="WP_381522641.1">
    <property type="nucleotide sequence ID" value="NZ_JBHULN010000006.1"/>
</dbReference>